<dbReference type="EMBL" id="JAVRES010000007">
    <property type="protein sequence ID" value="MDT0436518.1"/>
    <property type="molecule type" value="Genomic_DNA"/>
</dbReference>
<organism evidence="7 8">
    <name type="scientific">Streptomyces doudnae</name>
    <dbReference type="NCBI Taxonomy" id="3075536"/>
    <lineage>
        <taxon>Bacteria</taxon>
        <taxon>Bacillati</taxon>
        <taxon>Actinomycetota</taxon>
        <taxon>Actinomycetes</taxon>
        <taxon>Kitasatosporales</taxon>
        <taxon>Streptomycetaceae</taxon>
        <taxon>Streptomyces</taxon>
    </lineage>
</organism>
<dbReference type="RefSeq" id="WP_161352970.1">
    <property type="nucleotide sequence ID" value="NZ_JAVRES010000007.1"/>
</dbReference>
<dbReference type="GO" id="GO:0003677">
    <property type="term" value="F:DNA binding"/>
    <property type="evidence" value="ECO:0007669"/>
    <property type="project" value="UniProtKB-KW"/>
</dbReference>
<dbReference type="AlphaFoldDB" id="A0ABD5EQE9"/>
<protein>
    <submittedName>
        <fullName evidence="7">LysR family transcriptional regulator</fullName>
    </submittedName>
</protein>
<dbReference type="Pfam" id="PF03466">
    <property type="entry name" value="LysR_substrate"/>
    <property type="match status" value="1"/>
</dbReference>
<feature type="region of interest" description="Disordered" evidence="5">
    <location>
        <begin position="306"/>
        <end position="330"/>
    </location>
</feature>
<comment type="similarity">
    <text evidence="1">Belongs to the LysR transcriptional regulatory family.</text>
</comment>
<dbReference type="PANTHER" id="PTHR30346">
    <property type="entry name" value="TRANSCRIPTIONAL DUAL REGULATOR HCAR-RELATED"/>
    <property type="match status" value="1"/>
</dbReference>
<dbReference type="Proteomes" id="UP001183535">
    <property type="component" value="Unassembled WGS sequence"/>
</dbReference>
<keyword evidence="4" id="KW-0804">Transcription</keyword>
<dbReference type="InterPro" id="IPR000847">
    <property type="entry name" value="LysR_HTH_N"/>
</dbReference>
<evidence type="ECO:0000256" key="2">
    <source>
        <dbReference type="ARBA" id="ARBA00023015"/>
    </source>
</evidence>
<sequence>MTGGTPGTDLIDMRLLRTFMVVAQELNFTRAGALLHLTQQTVSSQVRTLETGLGVELFRRTTRHVRLTEAGLLLRQRMQPILEAMDEAVVEAQELARRDGVVFVVGHTASAAHRLLPRAAGLLERIAPGLRLRCEQRTELGLRAAVAEGSVHLGVGLEVAFPAARIASHQVGPEPWCAVVGPQHPLAGGGPLTLADLSGYEWLSWPRSSHPGHWRAVHRLAALAPPERAVRETWLSVAHTRLGATDAVMLQPLSYAAHPARGLVTLDVVDAPAAHFTAVWSTLTTPPCLNQVLSALSKAAEYPLERAHGRTTAQRSGAALEGAAPEHGRH</sequence>
<name>A0ABD5EQE9_9ACTN</name>
<evidence type="ECO:0000259" key="6">
    <source>
        <dbReference type="PROSITE" id="PS50931"/>
    </source>
</evidence>
<dbReference type="PRINTS" id="PR00039">
    <property type="entry name" value="HTHLYSR"/>
</dbReference>
<feature type="domain" description="HTH lysR-type" evidence="6">
    <location>
        <begin position="11"/>
        <end position="68"/>
    </location>
</feature>
<dbReference type="Gene3D" id="1.10.10.10">
    <property type="entry name" value="Winged helix-like DNA-binding domain superfamily/Winged helix DNA-binding domain"/>
    <property type="match status" value="1"/>
</dbReference>
<dbReference type="Gene3D" id="3.40.190.10">
    <property type="entry name" value="Periplasmic binding protein-like II"/>
    <property type="match status" value="2"/>
</dbReference>
<evidence type="ECO:0000256" key="1">
    <source>
        <dbReference type="ARBA" id="ARBA00009437"/>
    </source>
</evidence>
<comment type="caution">
    <text evidence="7">The sequence shown here is derived from an EMBL/GenBank/DDBJ whole genome shotgun (WGS) entry which is preliminary data.</text>
</comment>
<evidence type="ECO:0000313" key="8">
    <source>
        <dbReference type="Proteomes" id="UP001183535"/>
    </source>
</evidence>
<dbReference type="PROSITE" id="PS50931">
    <property type="entry name" value="HTH_LYSR"/>
    <property type="match status" value="1"/>
</dbReference>
<dbReference type="InterPro" id="IPR036390">
    <property type="entry name" value="WH_DNA-bd_sf"/>
</dbReference>
<evidence type="ECO:0000256" key="5">
    <source>
        <dbReference type="SAM" id="MobiDB-lite"/>
    </source>
</evidence>
<evidence type="ECO:0000256" key="3">
    <source>
        <dbReference type="ARBA" id="ARBA00023125"/>
    </source>
</evidence>
<accession>A0ABD5EQE9</accession>
<dbReference type="Pfam" id="PF00126">
    <property type="entry name" value="HTH_1"/>
    <property type="match status" value="1"/>
</dbReference>
<dbReference type="SUPFAM" id="SSF53850">
    <property type="entry name" value="Periplasmic binding protein-like II"/>
    <property type="match status" value="1"/>
</dbReference>
<dbReference type="InterPro" id="IPR036388">
    <property type="entry name" value="WH-like_DNA-bd_sf"/>
</dbReference>
<dbReference type="PANTHER" id="PTHR30346:SF28">
    <property type="entry name" value="HTH-TYPE TRANSCRIPTIONAL REGULATOR CYNR"/>
    <property type="match status" value="1"/>
</dbReference>
<keyword evidence="2" id="KW-0805">Transcription regulation</keyword>
<keyword evidence="3" id="KW-0238">DNA-binding</keyword>
<dbReference type="FunFam" id="1.10.10.10:FF:000001">
    <property type="entry name" value="LysR family transcriptional regulator"/>
    <property type="match status" value="1"/>
</dbReference>
<evidence type="ECO:0000313" key="7">
    <source>
        <dbReference type="EMBL" id="MDT0436518.1"/>
    </source>
</evidence>
<proteinExistence type="inferred from homology"/>
<dbReference type="SUPFAM" id="SSF46785">
    <property type="entry name" value="Winged helix' DNA-binding domain"/>
    <property type="match status" value="1"/>
</dbReference>
<keyword evidence="8" id="KW-1185">Reference proteome</keyword>
<gene>
    <name evidence="7" type="ORF">RM877_17690</name>
</gene>
<evidence type="ECO:0000256" key="4">
    <source>
        <dbReference type="ARBA" id="ARBA00023163"/>
    </source>
</evidence>
<dbReference type="InterPro" id="IPR005119">
    <property type="entry name" value="LysR_subst-bd"/>
</dbReference>
<reference evidence="8" key="1">
    <citation type="submission" date="2023-07" db="EMBL/GenBank/DDBJ databases">
        <title>30 novel species of actinomycetes from the DSMZ collection.</title>
        <authorList>
            <person name="Nouioui I."/>
        </authorList>
    </citation>
    <scope>NUCLEOTIDE SEQUENCE [LARGE SCALE GENOMIC DNA]</scope>
    <source>
        <strain evidence="8">DSM 41981</strain>
    </source>
</reference>